<proteinExistence type="predicted"/>
<keyword evidence="1" id="KW-0732">Signal</keyword>
<evidence type="ECO:0000256" key="1">
    <source>
        <dbReference type="SAM" id="SignalP"/>
    </source>
</evidence>
<dbReference type="InterPro" id="IPR014558">
    <property type="entry name" value="UCP029720"/>
</dbReference>
<protein>
    <recommendedName>
        <fullName evidence="3">Lipoprotein with Yx(FWY)xxD motif</fullName>
    </recommendedName>
</protein>
<reference evidence="2" key="1">
    <citation type="submission" date="2023-02" db="EMBL/GenBank/DDBJ databases">
        <title>Description and genomic characterization of Salipiger bruguierae sp. nov., isolated from the sediment of mangrove plant Bruguiera sexangula.</title>
        <authorList>
            <person name="Long M."/>
        </authorList>
    </citation>
    <scope>NUCLEOTIDE SEQUENCE</scope>
    <source>
        <strain evidence="2">H15</strain>
    </source>
</reference>
<name>A0AAU8AM61_9RHOB</name>
<dbReference type="PANTHER" id="PTHR39335:SF1">
    <property type="entry name" value="BLL4220 PROTEIN"/>
    <property type="match status" value="1"/>
</dbReference>
<dbReference type="InterPro" id="IPR005297">
    <property type="entry name" value="Lipoprotein_repeat"/>
</dbReference>
<dbReference type="Pfam" id="PF03640">
    <property type="entry name" value="Lipoprotein_15"/>
    <property type="match status" value="2"/>
</dbReference>
<dbReference type="EMBL" id="CP123385">
    <property type="protein sequence ID" value="XCC95691.1"/>
    <property type="molecule type" value="Genomic_DNA"/>
</dbReference>
<evidence type="ECO:0008006" key="3">
    <source>
        <dbReference type="Google" id="ProtNLM"/>
    </source>
</evidence>
<dbReference type="PIRSF" id="PIRSF029720">
    <property type="entry name" value="UCP029720"/>
    <property type="match status" value="1"/>
</dbReference>
<dbReference type="AlphaFoldDB" id="A0AAU8AM61"/>
<organism evidence="2">
    <name type="scientific">Alloyangia sp. H15</name>
    <dbReference type="NCBI Taxonomy" id="3029062"/>
    <lineage>
        <taxon>Bacteria</taxon>
        <taxon>Pseudomonadati</taxon>
        <taxon>Pseudomonadota</taxon>
        <taxon>Alphaproteobacteria</taxon>
        <taxon>Rhodobacterales</taxon>
        <taxon>Roseobacteraceae</taxon>
        <taxon>Alloyangia</taxon>
    </lineage>
</organism>
<dbReference type="GO" id="GO:0043448">
    <property type="term" value="P:alkane catabolic process"/>
    <property type="evidence" value="ECO:0007669"/>
    <property type="project" value="TreeGrafter"/>
</dbReference>
<accession>A0AAU8AM61</accession>
<dbReference type="RefSeq" id="WP_353474557.1">
    <property type="nucleotide sequence ID" value="NZ_CP123385.1"/>
</dbReference>
<feature type="chain" id="PRO_5043806643" description="Lipoprotein with Yx(FWY)xxD motif" evidence="1">
    <location>
        <begin position="26"/>
        <end position="130"/>
    </location>
</feature>
<feature type="signal peptide" evidence="1">
    <location>
        <begin position="1"/>
        <end position="25"/>
    </location>
</feature>
<gene>
    <name evidence="2" type="ORF">PVT71_21665</name>
</gene>
<sequence length="130" mass="13646">MGSRQGRLAVCLGILAALAAGGAMAGTGIMQHDTSLGAVLTDAKGMTLYTFDNDMGGKSACYDKCAQNWPPLLAPGGAMAEGDFGMTERSDGQMQWTYYGQPLYLWIKDQAPGDVTGDGVNGVWHVAKPQ</sequence>
<dbReference type="PANTHER" id="PTHR39335">
    <property type="entry name" value="BLL4220 PROTEIN"/>
    <property type="match status" value="1"/>
</dbReference>
<evidence type="ECO:0000313" key="2">
    <source>
        <dbReference type="EMBL" id="XCC95691.1"/>
    </source>
</evidence>